<evidence type="ECO:0000256" key="1">
    <source>
        <dbReference type="SAM" id="SignalP"/>
    </source>
</evidence>
<organism evidence="2 3">
    <name type="scientific">Geodia barretti</name>
    <name type="common">Barrett's horny sponge</name>
    <dbReference type="NCBI Taxonomy" id="519541"/>
    <lineage>
        <taxon>Eukaryota</taxon>
        <taxon>Metazoa</taxon>
        <taxon>Porifera</taxon>
        <taxon>Demospongiae</taxon>
        <taxon>Heteroscleromorpha</taxon>
        <taxon>Tetractinellida</taxon>
        <taxon>Astrophorina</taxon>
        <taxon>Geodiidae</taxon>
        <taxon>Geodia</taxon>
    </lineage>
</organism>
<accession>A0AA35X120</accession>
<dbReference type="AlphaFoldDB" id="A0AA35X120"/>
<comment type="caution">
    <text evidence="2">The sequence shown here is derived from an EMBL/GenBank/DDBJ whole genome shotgun (WGS) entry which is preliminary data.</text>
</comment>
<name>A0AA35X120_GEOBA</name>
<gene>
    <name evidence="2" type="ORF">GBAR_LOCUS19212</name>
</gene>
<sequence length="286" mass="31118">MIAGREALLVFLVSLCPVLVSCSCASDFCVPPNVNRTETLKEALVYSRSQVYSGVVLGATCSCFNGDSAMDCRRYSYTEESGIYTVDVINRVVGIDARNLHFNFYFKTCTEAERNCLAVGENIRRGPEPENTNASSAHPYAVPVCHFETNDVCMYLIRVTEVFVGTYTVGEVVNSSGPYVNLCGQLGRILQLNEEYVAGVGSSCSNAFRSWSPLSDFTEDDLNFLRGTLNDDYDKSGDKTRDGDSLMKNETFVGGGNNETSINESATVYSSAAAIILLTVTGIALM</sequence>
<evidence type="ECO:0000313" key="2">
    <source>
        <dbReference type="EMBL" id="CAI8034060.1"/>
    </source>
</evidence>
<dbReference type="PROSITE" id="PS51257">
    <property type="entry name" value="PROKAR_LIPOPROTEIN"/>
    <property type="match status" value="1"/>
</dbReference>
<feature type="chain" id="PRO_5041453432" evidence="1">
    <location>
        <begin position="23"/>
        <end position="286"/>
    </location>
</feature>
<keyword evidence="3" id="KW-1185">Reference proteome</keyword>
<proteinExistence type="predicted"/>
<evidence type="ECO:0000313" key="3">
    <source>
        <dbReference type="Proteomes" id="UP001174909"/>
    </source>
</evidence>
<keyword evidence="1" id="KW-0732">Signal</keyword>
<reference evidence="2" key="1">
    <citation type="submission" date="2023-03" db="EMBL/GenBank/DDBJ databases">
        <authorList>
            <person name="Steffen K."/>
            <person name="Cardenas P."/>
        </authorList>
    </citation>
    <scope>NUCLEOTIDE SEQUENCE</scope>
</reference>
<protein>
    <submittedName>
        <fullName evidence="2">Uncharacterized protein</fullName>
    </submittedName>
</protein>
<dbReference type="EMBL" id="CASHTH010002709">
    <property type="protein sequence ID" value="CAI8034060.1"/>
    <property type="molecule type" value="Genomic_DNA"/>
</dbReference>
<feature type="signal peptide" evidence="1">
    <location>
        <begin position="1"/>
        <end position="22"/>
    </location>
</feature>
<dbReference type="Proteomes" id="UP001174909">
    <property type="component" value="Unassembled WGS sequence"/>
</dbReference>